<reference evidence="5 6" key="1">
    <citation type="submission" date="2016-10" db="EMBL/GenBank/DDBJ databases">
        <authorList>
            <person name="de Groot N.N."/>
        </authorList>
    </citation>
    <scope>NUCLEOTIDE SEQUENCE [LARGE SCALE GENOMIC DNA]</scope>
    <source>
        <strain evidence="5 6">DSM 2872</strain>
    </source>
</reference>
<dbReference type="InterPro" id="IPR052021">
    <property type="entry name" value="Type-I_RS_S_subunit"/>
</dbReference>
<dbReference type="EMBL" id="FNQG01000003">
    <property type="protein sequence ID" value="SDZ84723.1"/>
    <property type="molecule type" value="Genomic_DNA"/>
</dbReference>
<dbReference type="SUPFAM" id="SSF116734">
    <property type="entry name" value="DNA methylase specificity domain"/>
    <property type="match status" value="2"/>
</dbReference>
<dbReference type="AlphaFoldDB" id="A0A1H3WC78"/>
<dbReference type="GO" id="GO:0009307">
    <property type="term" value="P:DNA restriction-modification system"/>
    <property type="evidence" value="ECO:0007669"/>
    <property type="project" value="UniProtKB-KW"/>
</dbReference>
<feature type="domain" description="Type I restriction modification DNA specificity" evidence="4">
    <location>
        <begin position="215"/>
        <end position="365"/>
    </location>
</feature>
<keyword evidence="3" id="KW-0238">DNA-binding</keyword>
<gene>
    <name evidence="5" type="ORF">SAMN05660648_00884</name>
</gene>
<dbReference type="GO" id="GO:0003677">
    <property type="term" value="F:DNA binding"/>
    <property type="evidence" value="ECO:0007669"/>
    <property type="project" value="UniProtKB-KW"/>
</dbReference>
<dbReference type="Pfam" id="PF01420">
    <property type="entry name" value="Methylase_S"/>
    <property type="match status" value="2"/>
</dbReference>
<evidence type="ECO:0000259" key="4">
    <source>
        <dbReference type="Pfam" id="PF01420"/>
    </source>
</evidence>
<dbReference type="CDD" id="cd17288">
    <property type="entry name" value="RMtype1_S_LlaAI06ORF1089P_TRD1-CR1_like"/>
    <property type="match status" value="1"/>
</dbReference>
<dbReference type="OrthoDB" id="9811611at2"/>
<dbReference type="Gene3D" id="3.90.220.20">
    <property type="entry name" value="DNA methylase specificity domains"/>
    <property type="match status" value="2"/>
</dbReference>
<dbReference type="PANTHER" id="PTHR30408">
    <property type="entry name" value="TYPE-1 RESTRICTION ENZYME ECOKI SPECIFICITY PROTEIN"/>
    <property type="match status" value="1"/>
</dbReference>
<dbReference type="InterPro" id="IPR000055">
    <property type="entry name" value="Restrct_endonuc_typeI_TRD"/>
</dbReference>
<dbReference type="PANTHER" id="PTHR30408:SF13">
    <property type="entry name" value="TYPE I RESTRICTION ENZYME HINDI SPECIFICITY SUBUNIT"/>
    <property type="match status" value="1"/>
</dbReference>
<organism evidence="5 6">
    <name type="scientific">Selenomonas ruminantium</name>
    <dbReference type="NCBI Taxonomy" id="971"/>
    <lineage>
        <taxon>Bacteria</taxon>
        <taxon>Bacillati</taxon>
        <taxon>Bacillota</taxon>
        <taxon>Negativicutes</taxon>
        <taxon>Selenomonadales</taxon>
        <taxon>Selenomonadaceae</taxon>
        <taxon>Selenomonas</taxon>
    </lineage>
</organism>
<evidence type="ECO:0000256" key="1">
    <source>
        <dbReference type="ARBA" id="ARBA00010923"/>
    </source>
</evidence>
<sequence length="385" mass="44410">MREKFCKHFDVISGYAFKSADLRADGDIPVIKIGNISSGADVVEDSSTQYVSKDFLKINEKYHIKKEDILISLTGSHINQPNSMVGRVCRNYRDRIYLLNQRAGKVIPKEIESRDYIFYLLSSKCIKEDIANRAYGAANQVNISPSAIGNIKWDFPSIDIQKKIGDVLSSFDNLIEINNKRIKILEQMAENLYKEWFVRFRFLGYETAEFVDGVPKRWEYQKLKRLLEIFYGKDHKKIADGDIPIFGSGGIMRYGNKSLHDGEVILIPRKGTLNNIMYYSGKVWTVDTMFYAVSQIPNTAKYIYYTLNNFDMESYNSGAALPSMTTAILYNLKILLPDEKTLEKYDSFVGKLFEEKECLEKQNQNLIKQRDYLLPRLMSGKLQVK</sequence>
<name>A0A1H3WC78_SELRU</name>
<evidence type="ECO:0000313" key="5">
    <source>
        <dbReference type="EMBL" id="SDZ84723.1"/>
    </source>
</evidence>
<evidence type="ECO:0000256" key="3">
    <source>
        <dbReference type="ARBA" id="ARBA00023125"/>
    </source>
</evidence>
<feature type="domain" description="Type I restriction modification DNA specificity" evidence="4">
    <location>
        <begin position="9"/>
        <end position="187"/>
    </location>
</feature>
<dbReference type="Proteomes" id="UP000183469">
    <property type="component" value="Unassembled WGS sequence"/>
</dbReference>
<dbReference type="Gene3D" id="1.10.287.1120">
    <property type="entry name" value="Bipartite methylase S protein"/>
    <property type="match status" value="1"/>
</dbReference>
<keyword evidence="2" id="KW-0680">Restriction system</keyword>
<proteinExistence type="inferred from homology"/>
<comment type="similarity">
    <text evidence="1">Belongs to the type-I restriction system S methylase family.</text>
</comment>
<dbReference type="RefSeq" id="WP_074671149.1">
    <property type="nucleotide sequence ID" value="NZ_FNQG01000003.1"/>
</dbReference>
<dbReference type="InterPro" id="IPR044946">
    <property type="entry name" value="Restrct_endonuc_typeI_TRD_sf"/>
</dbReference>
<protein>
    <submittedName>
        <fullName evidence="5">Type I restriction enzyme, S subunit</fullName>
    </submittedName>
</protein>
<evidence type="ECO:0000256" key="2">
    <source>
        <dbReference type="ARBA" id="ARBA00022747"/>
    </source>
</evidence>
<accession>A0A1H3WC78</accession>
<evidence type="ECO:0000313" key="6">
    <source>
        <dbReference type="Proteomes" id="UP000183469"/>
    </source>
</evidence>